<dbReference type="InterPro" id="IPR009061">
    <property type="entry name" value="DNA-bd_dom_put_sf"/>
</dbReference>
<evidence type="ECO:0000256" key="8">
    <source>
        <dbReference type="ARBA" id="ARBA00022741"/>
    </source>
</evidence>
<comment type="cofactor">
    <cofactor evidence="15">
        <name>Mg(2+)</name>
        <dbReference type="ChEBI" id="CHEBI:18420"/>
    </cofactor>
    <text evidence="15">Binds 2 magnesium ions per tetramer.</text>
</comment>
<dbReference type="Proteomes" id="UP000199608">
    <property type="component" value="Unassembled WGS sequence"/>
</dbReference>
<dbReference type="InterPro" id="IPR002547">
    <property type="entry name" value="tRNA-bd_dom"/>
</dbReference>
<evidence type="ECO:0000256" key="15">
    <source>
        <dbReference type="HAMAP-Rule" id="MF_00283"/>
    </source>
</evidence>
<dbReference type="HAMAP" id="MF_00283">
    <property type="entry name" value="Phe_tRNA_synth_beta1"/>
    <property type="match status" value="1"/>
</dbReference>
<reference evidence="21" key="1">
    <citation type="submission" date="2016-10" db="EMBL/GenBank/DDBJ databases">
        <authorList>
            <person name="Varghese N."/>
            <person name="Submissions S."/>
        </authorList>
    </citation>
    <scope>NUCLEOTIDE SEQUENCE [LARGE SCALE GENOMIC DNA]</scope>
    <source>
        <strain evidence="21">DSM 3384</strain>
    </source>
</reference>
<evidence type="ECO:0000256" key="13">
    <source>
        <dbReference type="ARBA" id="ARBA00023146"/>
    </source>
</evidence>
<dbReference type="Gene3D" id="3.30.70.380">
    <property type="entry name" value="Ferrodoxin-fold anticodon-binding domain"/>
    <property type="match status" value="1"/>
</dbReference>
<comment type="similarity">
    <text evidence="2 15">Belongs to the phenylalanyl-tRNA synthetase beta subunit family. Type 1 subfamily.</text>
</comment>
<accession>A0A1H2E1L7</accession>
<dbReference type="GO" id="GO:0000287">
    <property type="term" value="F:magnesium ion binding"/>
    <property type="evidence" value="ECO:0007669"/>
    <property type="project" value="UniProtKB-UniRule"/>
</dbReference>
<comment type="subunit">
    <text evidence="3 15">Tetramer of two alpha and two beta subunits.</text>
</comment>
<feature type="domain" description="TRNA-binding" evidence="17">
    <location>
        <begin position="39"/>
        <end position="148"/>
    </location>
</feature>
<organism evidence="20 21">
    <name type="scientific">Desulfobacula phenolica</name>
    <dbReference type="NCBI Taxonomy" id="90732"/>
    <lineage>
        <taxon>Bacteria</taxon>
        <taxon>Pseudomonadati</taxon>
        <taxon>Thermodesulfobacteriota</taxon>
        <taxon>Desulfobacteria</taxon>
        <taxon>Desulfobacterales</taxon>
        <taxon>Desulfobacteraceae</taxon>
        <taxon>Desulfobacula</taxon>
    </lineage>
</organism>
<dbReference type="CDD" id="cd00769">
    <property type="entry name" value="PheRS_beta_core"/>
    <property type="match status" value="1"/>
</dbReference>
<dbReference type="PROSITE" id="PS51483">
    <property type="entry name" value="B5"/>
    <property type="match status" value="1"/>
</dbReference>
<keyword evidence="7 15" id="KW-0479">Metal-binding</keyword>
<dbReference type="SMART" id="SM00896">
    <property type="entry name" value="FDX-ACB"/>
    <property type="match status" value="1"/>
</dbReference>
<proteinExistence type="inferred from homology"/>
<feature type="binding site" evidence="15">
    <location>
        <position position="471"/>
    </location>
    <ligand>
        <name>Mg(2+)</name>
        <dbReference type="ChEBI" id="CHEBI:18420"/>
        <note>shared with alpha subunit</note>
    </ligand>
</feature>
<dbReference type="PROSITE" id="PS50886">
    <property type="entry name" value="TRBD"/>
    <property type="match status" value="1"/>
</dbReference>
<dbReference type="GO" id="GO:0006432">
    <property type="term" value="P:phenylalanyl-tRNA aminoacylation"/>
    <property type="evidence" value="ECO:0007669"/>
    <property type="project" value="UniProtKB-UniRule"/>
</dbReference>
<gene>
    <name evidence="15" type="primary">pheT</name>
    <name evidence="20" type="ORF">SAMN04487931_102409</name>
</gene>
<dbReference type="Pfam" id="PF01588">
    <property type="entry name" value="tRNA_bind"/>
    <property type="match status" value="1"/>
</dbReference>
<dbReference type="FunFam" id="3.50.40.10:FF:000001">
    <property type="entry name" value="Phenylalanine--tRNA ligase beta subunit"/>
    <property type="match status" value="1"/>
</dbReference>
<dbReference type="FunFam" id="2.40.50.140:FF:000045">
    <property type="entry name" value="Phenylalanine--tRNA ligase beta subunit"/>
    <property type="match status" value="1"/>
</dbReference>
<dbReference type="Pfam" id="PF03484">
    <property type="entry name" value="B5"/>
    <property type="match status" value="1"/>
</dbReference>
<dbReference type="Pfam" id="PF17759">
    <property type="entry name" value="tRNA_synthFbeta"/>
    <property type="match status" value="1"/>
</dbReference>
<protein>
    <recommendedName>
        <fullName evidence="15">Phenylalanine--tRNA ligase beta subunit</fullName>
        <ecNumber evidence="15">6.1.1.20</ecNumber>
    </recommendedName>
    <alternativeName>
        <fullName evidence="15">Phenylalanyl-tRNA synthetase beta subunit</fullName>
        <shortName evidence="15">PheRS</shortName>
    </alternativeName>
</protein>
<dbReference type="InterPro" id="IPR045060">
    <property type="entry name" value="Phe-tRNA-ligase_IIc_bsu"/>
</dbReference>
<dbReference type="GO" id="GO:0005524">
    <property type="term" value="F:ATP binding"/>
    <property type="evidence" value="ECO:0007669"/>
    <property type="project" value="UniProtKB-UniRule"/>
</dbReference>
<feature type="domain" description="FDX-ACB" evidence="18">
    <location>
        <begin position="716"/>
        <end position="811"/>
    </location>
</feature>
<evidence type="ECO:0000256" key="1">
    <source>
        <dbReference type="ARBA" id="ARBA00004496"/>
    </source>
</evidence>
<dbReference type="SUPFAM" id="SSF46955">
    <property type="entry name" value="Putative DNA-binding domain"/>
    <property type="match status" value="1"/>
</dbReference>
<dbReference type="Gene3D" id="3.30.56.10">
    <property type="match status" value="2"/>
</dbReference>
<dbReference type="InterPro" id="IPR005121">
    <property type="entry name" value="Fdx_antiC-bd"/>
</dbReference>
<sequence>MKVSLSWLKEYISVDLEPSLISEKLTMAGLEVDSVEDRYEYLDHIVVAKVNAVEKHPNADKLSVCQVDAGGDELIQVVCGAPNVREGMFVPCALPGAVLPGDLKIKKGKLRGEVSQGMLCSAAELRLNSDTSGIMDLEGEFFAGTPLEEALKLSDTVFEIDLTPNRPDCLGVIGVAREVGAFVEPRQKVMLPDYTLPADRVINESIHDYAKVRIIDSDLCPRYSAGLLFDVKIAPSPFWLQERLESIGLEPINNVVDITNFVMMETGQPLHAFDFDEVSKGEIIVRRAGDDTDFVTLDSKSHKLESDMLMICDGQRAVALAGVMGGENSEISDSTTRVLVESAYFNPVSIRKTAKKTGIATDASHRFERGIDPEGTVNALNRAVSLMAQICDAKIAKDIIDEYPQNFVPLAIDLNTNALNIRLGTDLTADAIGEILESVGFDIEKIEDVRLKVGVPSFRVDVTRPEDLSEEVARLWGYNNIETRFPLVPAKGKLLDPKVILREKIRQIIIGFSFFEAINYNFINENFCDRLNLSEGDRRRQVETILNPISDQMSVLRSSMIPGLFETMKKNISQQTVTLKVFEIGKVFYATQKGLLPEEQEMIAGLVTGNRTDQTWHSKKSEVDFFDLKGVVEGFLDALMIKDRVFEKLEDNTCPYYKKGYAAFVKSGDSIIGTLGKIDEKVLKNYGLKQDAFVFDFNLSAIQDLLPEAVIAKPLPRFPSLSRDITIIVDSAVAVGEILKQIESIAEKQSLIEKVFLFDTFEGQPLSEGKKSLSFRLVYRSSNKTLKEKNIKKLHTDISKTLIDRFDADLPD</sequence>
<feature type="binding site" evidence="15">
    <location>
        <position position="467"/>
    </location>
    <ligand>
        <name>Mg(2+)</name>
        <dbReference type="ChEBI" id="CHEBI:18420"/>
        <note>shared with alpha subunit</note>
    </ligand>
</feature>
<evidence type="ECO:0000256" key="10">
    <source>
        <dbReference type="ARBA" id="ARBA00022842"/>
    </source>
</evidence>
<evidence type="ECO:0000256" key="7">
    <source>
        <dbReference type="ARBA" id="ARBA00022723"/>
    </source>
</evidence>
<dbReference type="GO" id="GO:0004826">
    <property type="term" value="F:phenylalanine-tRNA ligase activity"/>
    <property type="evidence" value="ECO:0007669"/>
    <property type="project" value="UniProtKB-UniRule"/>
</dbReference>
<evidence type="ECO:0000256" key="14">
    <source>
        <dbReference type="ARBA" id="ARBA00049255"/>
    </source>
</evidence>
<comment type="subcellular location">
    <subcellularLocation>
        <location evidence="1 15">Cytoplasm</location>
    </subcellularLocation>
</comment>
<evidence type="ECO:0000256" key="4">
    <source>
        <dbReference type="ARBA" id="ARBA00022490"/>
    </source>
</evidence>
<dbReference type="NCBIfam" id="TIGR00472">
    <property type="entry name" value="pheT_bact"/>
    <property type="match status" value="1"/>
</dbReference>
<evidence type="ECO:0000259" key="17">
    <source>
        <dbReference type="PROSITE" id="PS50886"/>
    </source>
</evidence>
<dbReference type="PROSITE" id="PS51447">
    <property type="entry name" value="FDX_ACB"/>
    <property type="match status" value="1"/>
</dbReference>
<evidence type="ECO:0000256" key="3">
    <source>
        <dbReference type="ARBA" id="ARBA00011209"/>
    </source>
</evidence>
<dbReference type="InterPro" id="IPR045864">
    <property type="entry name" value="aa-tRNA-synth_II/BPL/LPL"/>
</dbReference>
<evidence type="ECO:0000256" key="2">
    <source>
        <dbReference type="ARBA" id="ARBA00008653"/>
    </source>
</evidence>
<keyword evidence="9 15" id="KW-0067">ATP-binding</keyword>
<evidence type="ECO:0000256" key="6">
    <source>
        <dbReference type="ARBA" id="ARBA00022598"/>
    </source>
</evidence>
<dbReference type="Pfam" id="PF03483">
    <property type="entry name" value="B3_4"/>
    <property type="match status" value="1"/>
</dbReference>
<dbReference type="SMART" id="SM00873">
    <property type="entry name" value="B3_4"/>
    <property type="match status" value="1"/>
</dbReference>
<dbReference type="InterPro" id="IPR041616">
    <property type="entry name" value="PheRS_beta_core"/>
</dbReference>
<dbReference type="CDD" id="cd02796">
    <property type="entry name" value="tRNA_bind_bactPheRS"/>
    <property type="match status" value="1"/>
</dbReference>
<keyword evidence="12 15" id="KW-0648">Protein biosynthesis</keyword>
<dbReference type="EC" id="6.1.1.20" evidence="15"/>
<feature type="domain" description="B5" evidence="19">
    <location>
        <begin position="407"/>
        <end position="483"/>
    </location>
</feature>
<dbReference type="SUPFAM" id="SSF50249">
    <property type="entry name" value="Nucleic acid-binding proteins"/>
    <property type="match status" value="1"/>
</dbReference>
<evidence type="ECO:0000259" key="18">
    <source>
        <dbReference type="PROSITE" id="PS51447"/>
    </source>
</evidence>
<dbReference type="Gene3D" id="2.40.50.140">
    <property type="entry name" value="Nucleic acid-binding proteins"/>
    <property type="match status" value="1"/>
</dbReference>
<keyword evidence="4 15" id="KW-0963">Cytoplasm</keyword>
<dbReference type="NCBIfam" id="NF045760">
    <property type="entry name" value="YtpR"/>
    <property type="match status" value="1"/>
</dbReference>
<name>A0A1H2E1L7_9BACT</name>
<keyword evidence="8 15" id="KW-0547">Nucleotide-binding</keyword>
<dbReference type="SUPFAM" id="SSF55681">
    <property type="entry name" value="Class II aaRS and biotin synthetases"/>
    <property type="match status" value="1"/>
</dbReference>
<dbReference type="InterPro" id="IPR020825">
    <property type="entry name" value="Phe-tRNA_synthase-like_B3/B4"/>
</dbReference>
<dbReference type="InterPro" id="IPR005147">
    <property type="entry name" value="tRNA_synthase_B5-dom"/>
</dbReference>
<dbReference type="InterPro" id="IPR012340">
    <property type="entry name" value="NA-bd_OB-fold"/>
</dbReference>
<dbReference type="AlphaFoldDB" id="A0A1H2E1L7"/>
<evidence type="ECO:0000256" key="11">
    <source>
        <dbReference type="ARBA" id="ARBA00022884"/>
    </source>
</evidence>
<evidence type="ECO:0000259" key="19">
    <source>
        <dbReference type="PROSITE" id="PS51483"/>
    </source>
</evidence>
<dbReference type="GO" id="GO:0000049">
    <property type="term" value="F:tRNA binding"/>
    <property type="evidence" value="ECO:0007669"/>
    <property type="project" value="UniProtKB-UniRule"/>
</dbReference>
<dbReference type="PANTHER" id="PTHR10947:SF0">
    <property type="entry name" value="PHENYLALANINE--TRNA LIGASE BETA SUBUNIT"/>
    <property type="match status" value="1"/>
</dbReference>
<dbReference type="GO" id="GO:0009328">
    <property type="term" value="C:phenylalanine-tRNA ligase complex"/>
    <property type="evidence" value="ECO:0007669"/>
    <property type="project" value="TreeGrafter"/>
</dbReference>
<dbReference type="Gene3D" id="3.50.40.10">
    <property type="entry name" value="Phenylalanyl-trna Synthetase, Chain B, domain 3"/>
    <property type="match status" value="1"/>
</dbReference>
<keyword evidence="21" id="KW-1185">Reference proteome</keyword>
<keyword evidence="6 15" id="KW-0436">Ligase</keyword>
<dbReference type="SUPFAM" id="SSF56037">
    <property type="entry name" value="PheT/TilS domain"/>
    <property type="match status" value="1"/>
</dbReference>
<dbReference type="InterPro" id="IPR005146">
    <property type="entry name" value="B3/B4_tRNA-bd"/>
</dbReference>
<dbReference type="SUPFAM" id="SSF54991">
    <property type="entry name" value="Anticodon-binding domain of PheRS"/>
    <property type="match status" value="1"/>
</dbReference>
<keyword evidence="5 16" id="KW-0820">tRNA-binding</keyword>
<evidence type="ECO:0000313" key="21">
    <source>
        <dbReference type="Proteomes" id="UP000199608"/>
    </source>
</evidence>
<comment type="catalytic activity">
    <reaction evidence="14 15">
        <text>tRNA(Phe) + L-phenylalanine + ATP = L-phenylalanyl-tRNA(Phe) + AMP + diphosphate + H(+)</text>
        <dbReference type="Rhea" id="RHEA:19413"/>
        <dbReference type="Rhea" id="RHEA-COMP:9668"/>
        <dbReference type="Rhea" id="RHEA-COMP:9699"/>
        <dbReference type="ChEBI" id="CHEBI:15378"/>
        <dbReference type="ChEBI" id="CHEBI:30616"/>
        <dbReference type="ChEBI" id="CHEBI:33019"/>
        <dbReference type="ChEBI" id="CHEBI:58095"/>
        <dbReference type="ChEBI" id="CHEBI:78442"/>
        <dbReference type="ChEBI" id="CHEBI:78531"/>
        <dbReference type="ChEBI" id="CHEBI:456215"/>
        <dbReference type="EC" id="6.1.1.20"/>
    </reaction>
</comment>
<evidence type="ECO:0000256" key="12">
    <source>
        <dbReference type="ARBA" id="ARBA00022917"/>
    </source>
</evidence>
<keyword evidence="13 15" id="KW-0030">Aminoacyl-tRNA synthetase</keyword>
<dbReference type="EMBL" id="FNLL01000002">
    <property type="protein sequence ID" value="SDT88909.1"/>
    <property type="molecule type" value="Genomic_DNA"/>
</dbReference>
<dbReference type="Gene3D" id="3.30.930.10">
    <property type="entry name" value="Bira Bifunctional Protein, Domain 2"/>
    <property type="match status" value="1"/>
</dbReference>
<dbReference type="InterPro" id="IPR033714">
    <property type="entry name" value="tRNA_bind_bactPheRS"/>
</dbReference>
<dbReference type="Pfam" id="PF03147">
    <property type="entry name" value="FDX-ACB"/>
    <property type="match status" value="1"/>
</dbReference>
<dbReference type="PANTHER" id="PTHR10947">
    <property type="entry name" value="PHENYLALANYL-TRNA SYNTHETASE BETA CHAIN AND LEUCINE-RICH REPEAT-CONTAINING PROTEIN 47"/>
    <property type="match status" value="1"/>
</dbReference>
<keyword evidence="11 16" id="KW-0694">RNA-binding</keyword>
<feature type="binding site" evidence="15">
    <location>
        <position position="470"/>
    </location>
    <ligand>
        <name>Mg(2+)</name>
        <dbReference type="ChEBI" id="CHEBI:18420"/>
        <note>shared with alpha subunit</note>
    </ligand>
</feature>
<evidence type="ECO:0000313" key="20">
    <source>
        <dbReference type="EMBL" id="SDT88909.1"/>
    </source>
</evidence>
<dbReference type="InterPro" id="IPR036690">
    <property type="entry name" value="Fdx_antiC-bd_sf"/>
</dbReference>
<evidence type="ECO:0000256" key="16">
    <source>
        <dbReference type="PROSITE-ProRule" id="PRU00209"/>
    </source>
</evidence>
<evidence type="ECO:0000256" key="9">
    <source>
        <dbReference type="ARBA" id="ARBA00022840"/>
    </source>
</evidence>
<dbReference type="InterPro" id="IPR004532">
    <property type="entry name" value="Phe-tRNA-ligase_IIc_bsu_bact"/>
</dbReference>
<keyword evidence="10 15" id="KW-0460">Magnesium</keyword>
<dbReference type="SMART" id="SM00874">
    <property type="entry name" value="B5"/>
    <property type="match status" value="1"/>
</dbReference>
<evidence type="ECO:0000256" key="5">
    <source>
        <dbReference type="ARBA" id="ARBA00022555"/>
    </source>
</evidence>
<feature type="binding site" evidence="15">
    <location>
        <position position="461"/>
    </location>
    <ligand>
        <name>Mg(2+)</name>
        <dbReference type="ChEBI" id="CHEBI:18420"/>
        <note>shared with alpha subunit</note>
    </ligand>
</feature>